<dbReference type="Proteomes" id="UP000887566">
    <property type="component" value="Unplaced"/>
</dbReference>
<feature type="transmembrane region" description="Helical" evidence="1">
    <location>
        <begin position="216"/>
        <end position="240"/>
    </location>
</feature>
<evidence type="ECO:0000313" key="3">
    <source>
        <dbReference type="WBParaSite" id="PSAMB.scaffold12485size2742.g34878.t1"/>
    </source>
</evidence>
<dbReference type="Pfam" id="PF10323">
    <property type="entry name" value="7TM_GPCR_Srv"/>
    <property type="match status" value="1"/>
</dbReference>
<proteinExistence type="predicted"/>
<keyword evidence="1" id="KW-0812">Transmembrane</keyword>
<evidence type="ECO:0000313" key="2">
    <source>
        <dbReference type="Proteomes" id="UP000887566"/>
    </source>
</evidence>
<keyword evidence="2" id="KW-1185">Reference proteome</keyword>
<evidence type="ECO:0000256" key="1">
    <source>
        <dbReference type="SAM" id="Phobius"/>
    </source>
</evidence>
<dbReference type="PANTHER" id="PTHR31748:SF1">
    <property type="entry name" value="SERPENTINE RECEPTOR, CLASS V"/>
    <property type="match status" value="1"/>
</dbReference>
<keyword evidence="1" id="KW-1133">Transmembrane helix</keyword>
<name>A0A914UTS6_9BILA</name>
<keyword evidence="1" id="KW-0472">Membrane</keyword>
<organism evidence="2 3">
    <name type="scientific">Plectus sambesii</name>
    <dbReference type="NCBI Taxonomy" id="2011161"/>
    <lineage>
        <taxon>Eukaryota</taxon>
        <taxon>Metazoa</taxon>
        <taxon>Ecdysozoa</taxon>
        <taxon>Nematoda</taxon>
        <taxon>Chromadorea</taxon>
        <taxon>Plectida</taxon>
        <taxon>Plectina</taxon>
        <taxon>Plectoidea</taxon>
        <taxon>Plectidae</taxon>
        <taxon>Plectus</taxon>
    </lineage>
</organism>
<dbReference type="InterPro" id="IPR019426">
    <property type="entry name" value="7TM_GPCR_serpentine_rcpt_Srv"/>
</dbReference>
<sequence>MIVPTWRLLEGNNRKCSFIEHVALLIAHLARFHCHRQGGSPIPSSPAVRSSALTGRALPLRYCVVSSSATKLILRLIKPCDEQASSFGHAVLTLPFCDGSTLPAAAIVAAEAEGGRVRLRHFPFCWRYRPIKKMAVSVVEGCFLTGATIALIVYLLFLYTIAVNRNRQPFHSPFFALTFSLGVADVLQLLHTYVFLRFPSFGWLTDAVYLRLSLPVVNYASCAMWGIAFTQHVFVFVLAANRCSAIVFPHNHGQ</sequence>
<dbReference type="WBParaSite" id="PSAMB.scaffold12485size2742.g34878.t1">
    <property type="protein sequence ID" value="PSAMB.scaffold12485size2742.g34878.t1"/>
    <property type="gene ID" value="PSAMB.scaffold12485size2742.g34878"/>
</dbReference>
<feature type="transmembrane region" description="Helical" evidence="1">
    <location>
        <begin position="143"/>
        <end position="162"/>
    </location>
</feature>
<feature type="transmembrane region" description="Helical" evidence="1">
    <location>
        <begin position="174"/>
        <end position="196"/>
    </location>
</feature>
<accession>A0A914UTS6</accession>
<dbReference type="PANTHER" id="PTHR31748">
    <property type="entry name" value="SERPENTINE RECEPTOR, CLASS V"/>
    <property type="match status" value="1"/>
</dbReference>
<dbReference type="AlphaFoldDB" id="A0A914UTS6"/>
<protein>
    <submittedName>
        <fullName evidence="3">Uncharacterized protein</fullName>
    </submittedName>
</protein>
<reference evidence="3" key="1">
    <citation type="submission" date="2022-11" db="UniProtKB">
        <authorList>
            <consortium name="WormBaseParasite"/>
        </authorList>
    </citation>
    <scope>IDENTIFICATION</scope>
</reference>